<keyword evidence="3" id="KW-0132">Cell division</keyword>
<reference evidence="8" key="2">
    <citation type="journal article" date="2020" name="Nat. Commun.">
        <title>Large-scale genome sequencing of mycorrhizal fungi provides insights into the early evolution of symbiotic traits.</title>
        <authorList>
            <person name="Miyauchi S."/>
            <person name="Kiss E."/>
            <person name="Kuo A."/>
            <person name="Drula E."/>
            <person name="Kohler A."/>
            <person name="Sanchez-Garcia M."/>
            <person name="Morin E."/>
            <person name="Andreopoulos B."/>
            <person name="Barry K.W."/>
            <person name="Bonito G."/>
            <person name="Buee M."/>
            <person name="Carver A."/>
            <person name="Chen C."/>
            <person name="Cichocki N."/>
            <person name="Clum A."/>
            <person name="Culley D."/>
            <person name="Crous P.W."/>
            <person name="Fauchery L."/>
            <person name="Girlanda M."/>
            <person name="Hayes R.D."/>
            <person name="Keri Z."/>
            <person name="LaButti K."/>
            <person name="Lipzen A."/>
            <person name="Lombard V."/>
            <person name="Magnuson J."/>
            <person name="Maillard F."/>
            <person name="Murat C."/>
            <person name="Nolan M."/>
            <person name="Ohm R.A."/>
            <person name="Pangilinan J."/>
            <person name="Pereira M.F."/>
            <person name="Perotto S."/>
            <person name="Peter M."/>
            <person name="Pfister S."/>
            <person name="Riley R."/>
            <person name="Sitrit Y."/>
            <person name="Stielow J.B."/>
            <person name="Szollosi G."/>
            <person name="Zifcakova L."/>
            <person name="Stursova M."/>
            <person name="Spatafora J.W."/>
            <person name="Tedersoo L."/>
            <person name="Vaario L.M."/>
            <person name="Yamada A."/>
            <person name="Yan M."/>
            <person name="Wang P."/>
            <person name="Xu J."/>
            <person name="Bruns T."/>
            <person name="Baldrian P."/>
            <person name="Vilgalys R."/>
            <person name="Dunand C."/>
            <person name="Henrissat B."/>
            <person name="Grigoriev I.V."/>
            <person name="Hibbett D."/>
            <person name="Nagy L.G."/>
            <person name="Martin F.M."/>
        </authorList>
    </citation>
    <scope>NUCLEOTIDE SEQUENCE</scope>
    <source>
        <strain evidence="8">Prilba</strain>
    </source>
</reference>
<reference evidence="8" key="1">
    <citation type="submission" date="2019-10" db="EMBL/GenBank/DDBJ databases">
        <authorList>
            <consortium name="DOE Joint Genome Institute"/>
            <person name="Kuo A."/>
            <person name="Miyauchi S."/>
            <person name="Kiss E."/>
            <person name="Drula E."/>
            <person name="Kohler A."/>
            <person name="Sanchez-Garcia M."/>
            <person name="Andreopoulos B."/>
            <person name="Barry K.W."/>
            <person name="Bonito G."/>
            <person name="Buee M."/>
            <person name="Carver A."/>
            <person name="Chen C."/>
            <person name="Cichocki N."/>
            <person name="Clum A."/>
            <person name="Culley D."/>
            <person name="Crous P.W."/>
            <person name="Fauchery L."/>
            <person name="Girlanda M."/>
            <person name="Hayes R."/>
            <person name="Keri Z."/>
            <person name="LaButti K."/>
            <person name="Lipzen A."/>
            <person name="Lombard V."/>
            <person name="Magnuson J."/>
            <person name="Maillard F."/>
            <person name="Morin E."/>
            <person name="Murat C."/>
            <person name="Nolan M."/>
            <person name="Ohm R."/>
            <person name="Pangilinan J."/>
            <person name="Pereira M."/>
            <person name="Perotto S."/>
            <person name="Peter M."/>
            <person name="Riley R."/>
            <person name="Sitrit Y."/>
            <person name="Stielow B."/>
            <person name="Szollosi G."/>
            <person name="Zifcakova L."/>
            <person name="Stursova M."/>
            <person name="Spatafora J.W."/>
            <person name="Tedersoo L."/>
            <person name="Vaario L.-M."/>
            <person name="Yamada A."/>
            <person name="Yan M."/>
            <person name="Wang P."/>
            <person name="Xu J."/>
            <person name="Bruns T."/>
            <person name="Baldrian P."/>
            <person name="Vilgalys R."/>
            <person name="Henrissat B."/>
            <person name="Grigoriev I.V."/>
            <person name="Hibbett D."/>
            <person name="Nagy L.G."/>
            <person name="Martin F.M."/>
        </authorList>
    </citation>
    <scope>NUCLEOTIDE SEQUENCE</scope>
    <source>
        <strain evidence="8">Prilba</strain>
    </source>
</reference>
<evidence type="ECO:0000256" key="3">
    <source>
        <dbReference type="ARBA" id="ARBA00022618"/>
    </source>
</evidence>
<keyword evidence="5" id="KW-0131">Cell cycle</keyword>
<evidence type="ECO:0000313" key="8">
    <source>
        <dbReference type="EMBL" id="KAF8482820.1"/>
    </source>
</evidence>
<dbReference type="EMBL" id="WHVB01000005">
    <property type="protein sequence ID" value="KAF8482820.1"/>
    <property type="molecule type" value="Genomic_DNA"/>
</dbReference>
<evidence type="ECO:0000256" key="1">
    <source>
        <dbReference type="ARBA" id="ARBA00004186"/>
    </source>
</evidence>
<dbReference type="InterPro" id="IPR024395">
    <property type="entry name" value="CLASP_N_dom"/>
</dbReference>
<gene>
    <name evidence="8" type="ORF">DFH94DRAFT_382043</name>
</gene>
<dbReference type="GO" id="GO:0090307">
    <property type="term" value="P:mitotic spindle assembly"/>
    <property type="evidence" value="ECO:0007669"/>
    <property type="project" value="TreeGrafter"/>
</dbReference>
<organism evidence="8 9">
    <name type="scientific">Russula ochroleuca</name>
    <dbReference type="NCBI Taxonomy" id="152965"/>
    <lineage>
        <taxon>Eukaryota</taxon>
        <taxon>Fungi</taxon>
        <taxon>Dikarya</taxon>
        <taxon>Basidiomycota</taxon>
        <taxon>Agaricomycotina</taxon>
        <taxon>Agaricomycetes</taxon>
        <taxon>Russulales</taxon>
        <taxon>Russulaceae</taxon>
        <taxon>Russula</taxon>
    </lineage>
</organism>
<dbReference type="SUPFAM" id="SSF48371">
    <property type="entry name" value="ARM repeat"/>
    <property type="match status" value="1"/>
</dbReference>
<dbReference type="PANTHER" id="PTHR21567">
    <property type="entry name" value="CLASP"/>
    <property type="match status" value="1"/>
</dbReference>
<comment type="similarity">
    <text evidence="2">Belongs to the CLASP family.</text>
</comment>
<evidence type="ECO:0000256" key="6">
    <source>
        <dbReference type="SAM" id="MobiDB-lite"/>
    </source>
</evidence>
<feature type="region of interest" description="Disordered" evidence="6">
    <location>
        <begin position="270"/>
        <end position="304"/>
    </location>
</feature>
<accession>A0A9P5MZW3</accession>
<comment type="caution">
    <text evidence="8">The sequence shown here is derived from an EMBL/GenBank/DDBJ whole genome shotgun (WGS) entry which is preliminary data.</text>
</comment>
<dbReference type="GO" id="GO:0005881">
    <property type="term" value="C:cytoplasmic microtubule"/>
    <property type="evidence" value="ECO:0007669"/>
    <property type="project" value="TreeGrafter"/>
</dbReference>
<dbReference type="GO" id="GO:0008017">
    <property type="term" value="F:microtubule binding"/>
    <property type="evidence" value="ECO:0007669"/>
    <property type="project" value="TreeGrafter"/>
</dbReference>
<dbReference type="Pfam" id="PF12348">
    <property type="entry name" value="CLASP_N"/>
    <property type="match status" value="1"/>
</dbReference>
<dbReference type="GO" id="GO:0051301">
    <property type="term" value="P:cell division"/>
    <property type="evidence" value="ECO:0007669"/>
    <property type="project" value="UniProtKB-KW"/>
</dbReference>
<protein>
    <submittedName>
        <fullName evidence="8">Clasp N terminal-domain-containing protein</fullName>
    </submittedName>
</protein>
<keyword evidence="4" id="KW-0493">Microtubule</keyword>
<dbReference type="Proteomes" id="UP000759537">
    <property type="component" value="Unassembled WGS sequence"/>
</dbReference>
<evidence type="ECO:0000256" key="5">
    <source>
        <dbReference type="ARBA" id="ARBA00022776"/>
    </source>
</evidence>
<evidence type="ECO:0000313" key="9">
    <source>
        <dbReference type="Proteomes" id="UP000759537"/>
    </source>
</evidence>
<proteinExistence type="inferred from homology"/>
<dbReference type="InterPro" id="IPR011989">
    <property type="entry name" value="ARM-like"/>
</dbReference>
<keyword evidence="9" id="KW-1185">Reference proteome</keyword>
<dbReference type="SMART" id="SM01349">
    <property type="entry name" value="TOG"/>
    <property type="match status" value="1"/>
</dbReference>
<comment type="subcellular location">
    <subcellularLocation>
        <location evidence="1">Cytoplasm</location>
        <location evidence="1">Cytoskeleton</location>
        <location evidence="1">Spindle</location>
    </subcellularLocation>
</comment>
<dbReference type="InterPro" id="IPR034085">
    <property type="entry name" value="TOG"/>
</dbReference>
<dbReference type="GO" id="GO:0005815">
    <property type="term" value="C:microtubule organizing center"/>
    <property type="evidence" value="ECO:0007669"/>
    <property type="project" value="TreeGrafter"/>
</dbReference>
<dbReference type="GO" id="GO:1990023">
    <property type="term" value="C:mitotic spindle midzone"/>
    <property type="evidence" value="ECO:0007669"/>
    <property type="project" value="TreeGrafter"/>
</dbReference>
<dbReference type="PANTHER" id="PTHR21567:SF60">
    <property type="entry name" value="CLASP N-TERMINAL DOMAIN-CONTAINING PROTEIN"/>
    <property type="match status" value="1"/>
</dbReference>
<keyword evidence="5" id="KW-0498">Mitosis</keyword>
<dbReference type="InterPro" id="IPR016024">
    <property type="entry name" value="ARM-type_fold"/>
</dbReference>
<evidence type="ECO:0000259" key="7">
    <source>
        <dbReference type="SMART" id="SM01349"/>
    </source>
</evidence>
<dbReference type="AlphaFoldDB" id="A0A9P5MZW3"/>
<evidence type="ECO:0000256" key="4">
    <source>
        <dbReference type="ARBA" id="ARBA00022701"/>
    </source>
</evidence>
<evidence type="ECO:0000256" key="2">
    <source>
        <dbReference type="ARBA" id="ARBA00009549"/>
    </source>
</evidence>
<dbReference type="Gene3D" id="1.25.10.10">
    <property type="entry name" value="Leucine-rich Repeat Variant"/>
    <property type="match status" value="1"/>
</dbReference>
<name>A0A9P5MZW3_9AGAM</name>
<dbReference type="OrthoDB" id="46159at2759"/>
<dbReference type="GO" id="GO:0005876">
    <property type="term" value="C:spindle microtubule"/>
    <property type="evidence" value="ECO:0007669"/>
    <property type="project" value="TreeGrafter"/>
</dbReference>
<sequence>MAPRSKIPSIIECHSEFTLREELESARASLSLVEADDTWDTIGDALLRIIALSKGGACDFPKMLTSSIRSMYRAITAAAASERSRLSAAAVECIAALATGLGPSFEPLVPFFIPTLLSICSRPNKVFISRAKATIQTIIDQTQLISLLPYFVGALREKSVTLRLIAIESLLVCVQCFNPPDLEKDARARDVENAIRLTATDASADVRKVSRHVFDAYRILLPDRVDSFAAPLSPTMKKYLNIDIPSGNSRPQSSQSTHVLPATRPISSLASAPSKWEEPHPRPATSMAHHRSASSLALAPTKSSTVMGPKLMRSETEPMIAPPIGHSAAGPSLKHRDNIPPAIVPQRRQQAPSVSQTPMERPVTTGRLEPKVAARPQEACSSRAATQILRPGSTQPFAHPPKHYVGPLRAEAITVKERLGGPQRVLLPEAQRPSAPPKPLLASQEIKVSAEVEVVFRRLDPPRIDERVPLTLDL</sequence>
<feature type="domain" description="TOG" evidence="7">
    <location>
        <begin position="18"/>
        <end position="254"/>
    </location>
</feature>